<dbReference type="AlphaFoldDB" id="A0A4V3H4A4"/>
<dbReference type="EMBL" id="SOQX01000002">
    <property type="protein sequence ID" value="TDY02385.1"/>
    <property type="molecule type" value="Genomic_DNA"/>
</dbReference>
<dbReference type="PROSITE" id="PS51257">
    <property type="entry name" value="PROKAR_LIPOPROTEIN"/>
    <property type="match status" value="1"/>
</dbReference>
<accession>A0A4V3H4A4</accession>
<reference evidence="2 3" key="1">
    <citation type="submission" date="2019-03" db="EMBL/GenBank/DDBJ databases">
        <title>Genomic Encyclopedia of Type Strains, Phase IV (KMG-IV): sequencing the most valuable type-strain genomes for metagenomic binning, comparative biology and taxonomic classification.</title>
        <authorList>
            <person name="Goeker M."/>
        </authorList>
    </citation>
    <scope>NUCLEOTIDE SEQUENCE [LARGE SCALE GENOMIC DNA]</scope>
    <source>
        <strain evidence="2 3">DSM 16326</strain>
    </source>
</reference>
<keyword evidence="1" id="KW-0732">Signal</keyword>
<protein>
    <recommendedName>
        <fullName evidence="4">Lipoprotein</fullName>
    </recommendedName>
</protein>
<dbReference type="Proteomes" id="UP000294914">
    <property type="component" value="Unassembled WGS sequence"/>
</dbReference>
<evidence type="ECO:0008006" key="4">
    <source>
        <dbReference type="Google" id="ProtNLM"/>
    </source>
</evidence>
<comment type="caution">
    <text evidence="2">The sequence shown here is derived from an EMBL/GenBank/DDBJ whole genome shotgun (WGS) entry which is preliminary data.</text>
</comment>
<organism evidence="2 3">
    <name type="scientific">Thiohalophilus thiocyanatoxydans</name>
    <dbReference type="NCBI Taxonomy" id="381308"/>
    <lineage>
        <taxon>Bacteria</taxon>
        <taxon>Pseudomonadati</taxon>
        <taxon>Pseudomonadota</taxon>
        <taxon>Gammaproteobacteria</taxon>
        <taxon>Thiohalomonadales</taxon>
        <taxon>Thiohalophilaceae</taxon>
        <taxon>Thiohalophilus</taxon>
    </lineage>
</organism>
<name>A0A4V3H4A4_9GAMM</name>
<feature type="signal peptide" evidence="1">
    <location>
        <begin position="1"/>
        <end position="19"/>
    </location>
</feature>
<sequence>MRLKLFLLPLAFFVITACAGNPESNAARQCERGLKTAYQELDFAKAKGFSGTMEYTKAASLLTAAKVQSEFGKYPNCIDKVERARAYIRLSQK</sequence>
<evidence type="ECO:0000313" key="3">
    <source>
        <dbReference type="Proteomes" id="UP000294914"/>
    </source>
</evidence>
<evidence type="ECO:0000313" key="2">
    <source>
        <dbReference type="EMBL" id="TDY02385.1"/>
    </source>
</evidence>
<evidence type="ECO:0000256" key="1">
    <source>
        <dbReference type="SAM" id="SignalP"/>
    </source>
</evidence>
<keyword evidence="3" id="KW-1185">Reference proteome</keyword>
<gene>
    <name evidence="2" type="ORF">EDC23_0753</name>
</gene>
<dbReference type="RefSeq" id="WP_134081343.1">
    <property type="nucleotide sequence ID" value="NZ_SOQX01000002.1"/>
</dbReference>
<dbReference type="OrthoDB" id="5616115at2"/>
<proteinExistence type="predicted"/>
<feature type="chain" id="PRO_5020257627" description="Lipoprotein" evidence="1">
    <location>
        <begin position="20"/>
        <end position="93"/>
    </location>
</feature>